<evidence type="ECO:0008006" key="4">
    <source>
        <dbReference type="Google" id="ProtNLM"/>
    </source>
</evidence>
<dbReference type="Proteomes" id="UP000326553">
    <property type="component" value="Chromosome"/>
</dbReference>
<dbReference type="OrthoDB" id="3855669at2"/>
<gene>
    <name evidence="2" type="ORF">CP975_20825</name>
</gene>
<keyword evidence="3" id="KW-1185">Reference proteome</keyword>
<dbReference type="RefSeq" id="WP_150477940.1">
    <property type="nucleotide sequence ID" value="NZ_CP023695.1"/>
</dbReference>
<protein>
    <recommendedName>
        <fullName evidence="4">DUF1918 domain-containing protein</fullName>
    </recommendedName>
</protein>
<sequence length="60" mass="6436">MVDTRTGKTGIVTGHEGPYVQLRPSGGGTEWDVPPDALRQPTQSEGMSSKVAVANRRWGL</sequence>
<dbReference type="EMBL" id="CP023695">
    <property type="protein sequence ID" value="QEV22460.1"/>
    <property type="molecule type" value="Genomic_DNA"/>
</dbReference>
<dbReference type="KEGG" id="salw:CP975_20825"/>
<evidence type="ECO:0000313" key="3">
    <source>
        <dbReference type="Proteomes" id="UP000326553"/>
    </source>
</evidence>
<dbReference type="AlphaFoldDB" id="A0A5J6HVV5"/>
<evidence type="ECO:0000313" key="2">
    <source>
        <dbReference type="EMBL" id="QEV22460.1"/>
    </source>
</evidence>
<reference evidence="2 3" key="1">
    <citation type="submission" date="2017-09" db="EMBL/GenBank/DDBJ databases">
        <authorList>
            <person name="Lee N."/>
            <person name="Cho B.-K."/>
        </authorList>
    </citation>
    <scope>NUCLEOTIDE SEQUENCE [LARGE SCALE GENOMIC DNA]</scope>
    <source>
        <strain evidence="2 3">ATCC 12461</strain>
    </source>
</reference>
<proteinExistence type="predicted"/>
<feature type="region of interest" description="Disordered" evidence="1">
    <location>
        <begin position="1"/>
        <end position="60"/>
    </location>
</feature>
<evidence type="ECO:0000256" key="1">
    <source>
        <dbReference type="SAM" id="MobiDB-lite"/>
    </source>
</evidence>
<accession>A0A5J6HVV5</accession>
<name>A0A5J6HVV5_STRAD</name>
<organism evidence="2 3">
    <name type="scientific">Streptomyces alboniger</name>
    <dbReference type="NCBI Taxonomy" id="132473"/>
    <lineage>
        <taxon>Bacteria</taxon>
        <taxon>Bacillati</taxon>
        <taxon>Actinomycetota</taxon>
        <taxon>Actinomycetes</taxon>
        <taxon>Kitasatosporales</taxon>
        <taxon>Streptomycetaceae</taxon>
        <taxon>Streptomyces</taxon>
        <taxon>Streptomyces aurantiacus group</taxon>
    </lineage>
</organism>